<evidence type="ECO:0000313" key="1">
    <source>
        <dbReference type="EMBL" id="GAA5812772.1"/>
    </source>
</evidence>
<gene>
    <name evidence="1" type="ORF">MFLAVUS_006230</name>
</gene>
<dbReference type="EMBL" id="BAABUK010000014">
    <property type="protein sequence ID" value="GAA5812772.1"/>
    <property type="molecule type" value="Genomic_DNA"/>
</dbReference>
<accession>A0ABP9Z0Y3</accession>
<dbReference type="Proteomes" id="UP001473302">
    <property type="component" value="Unassembled WGS sequence"/>
</dbReference>
<keyword evidence="2" id="KW-1185">Reference proteome</keyword>
<sequence length="201" mass="22820">MWLSRKISSIIKQKSLLHSSSTTFKKGKEQHVTVISGVNNTGKSTLIKALGLQELKYDIHRKLYRLKNNEQFVIQVIEYNGIPPNLELLDGVFICYDTTNRDSLDYLPDIINVFVSQHVPCLLIGLKSDLTVQRTVDPQLGHLIGNLFGVQAIEADNITHQGIQLLQKRFIQFIYSDRKILLQSQQHGVTDPITITPPSTW</sequence>
<dbReference type="Pfam" id="PF00071">
    <property type="entry name" value="Ras"/>
    <property type="match status" value="1"/>
</dbReference>
<reference evidence="1 2" key="1">
    <citation type="submission" date="2024-04" db="EMBL/GenBank/DDBJ databases">
        <title>genome sequences of Mucor flavus KT1a and Helicostylum pulchrum KT1b strains isolated from the surface of a dry-aged beef.</title>
        <authorList>
            <person name="Toyotome T."/>
            <person name="Hosono M."/>
            <person name="Torimaru M."/>
            <person name="Fukuda K."/>
            <person name="Mikami N."/>
        </authorList>
    </citation>
    <scope>NUCLEOTIDE SEQUENCE [LARGE SCALE GENOMIC DNA]</scope>
    <source>
        <strain evidence="1 2">KT1a</strain>
    </source>
</reference>
<comment type="caution">
    <text evidence="1">The sequence shown here is derived from an EMBL/GenBank/DDBJ whole genome shotgun (WGS) entry which is preliminary data.</text>
</comment>
<dbReference type="InterPro" id="IPR001806">
    <property type="entry name" value="Small_GTPase"/>
</dbReference>
<evidence type="ECO:0000313" key="2">
    <source>
        <dbReference type="Proteomes" id="UP001473302"/>
    </source>
</evidence>
<organism evidence="1 2">
    <name type="scientific">Mucor flavus</name>
    <dbReference type="NCBI Taxonomy" id="439312"/>
    <lineage>
        <taxon>Eukaryota</taxon>
        <taxon>Fungi</taxon>
        <taxon>Fungi incertae sedis</taxon>
        <taxon>Mucoromycota</taxon>
        <taxon>Mucoromycotina</taxon>
        <taxon>Mucoromycetes</taxon>
        <taxon>Mucorales</taxon>
        <taxon>Mucorineae</taxon>
        <taxon>Mucoraceae</taxon>
        <taxon>Mucor</taxon>
    </lineage>
</organism>
<name>A0ABP9Z0Y3_9FUNG</name>
<dbReference type="InterPro" id="IPR027417">
    <property type="entry name" value="P-loop_NTPase"/>
</dbReference>
<dbReference type="Gene3D" id="3.40.50.300">
    <property type="entry name" value="P-loop containing nucleotide triphosphate hydrolases"/>
    <property type="match status" value="1"/>
</dbReference>
<evidence type="ECO:0008006" key="3">
    <source>
        <dbReference type="Google" id="ProtNLM"/>
    </source>
</evidence>
<dbReference type="SUPFAM" id="SSF52540">
    <property type="entry name" value="P-loop containing nucleoside triphosphate hydrolases"/>
    <property type="match status" value="1"/>
</dbReference>
<proteinExistence type="predicted"/>
<protein>
    <recommendedName>
        <fullName evidence="3">G domain-containing protein</fullName>
    </recommendedName>
</protein>